<dbReference type="Pfam" id="PF10988">
    <property type="entry name" value="DUF2807"/>
    <property type="match status" value="1"/>
</dbReference>
<sequence>MKQILLLFIISLFLLSCSDDKAGCFSSSGDQDVITIPLSPEVDSIASSGRMRVYFIQDSLNEIEISGGSNVIKGIRCSENNNRLEISDENTCNWVRRLDRIPVVTVHYTSLRCFEAGNYYDNLFLEPHQGDSILIEYWNGSGKTTFVGDVDRAYFKINAGAGSIEGSGTADYCYIYHSGGGKINCSALYSTDALVSNGSNNDISISVSRSLFCDIRRTGNIFYSGEPSDITRVGLGPGQLIKQ</sequence>
<dbReference type="AlphaFoldDB" id="A0A644WYL4"/>
<accession>A0A644WYL4</accession>
<dbReference type="EMBL" id="VSSQ01001302">
    <property type="protein sequence ID" value="MPM07124.1"/>
    <property type="molecule type" value="Genomic_DNA"/>
</dbReference>
<dbReference type="Gene3D" id="2.160.20.120">
    <property type="match status" value="1"/>
</dbReference>
<proteinExistence type="predicted"/>
<dbReference type="PROSITE" id="PS51257">
    <property type="entry name" value="PROKAR_LIPOPROTEIN"/>
    <property type="match status" value="1"/>
</dbReference>
<organism evidence="2">
    <name type="scientific">bioreactor metagenome</name>
    <dbReference type="NCBI Taxonomy" id="1076179"/>
    <lineage>
        <taxon>unclassified sequences</taxon>
        <taxon>metagenomes</taxon>
        <taxon>ecological metagenomes</taxon>
    </lineage>
</organism>
<feature type="domain" description="Putative auto-transporter adhesin head GIN" evidence="1">
    <location>
        <begin position="43"/>
        <end position="227"/>
    </location>
</feature>
<name>A0A644WYL4_9ZZZZ</name>
<gene>
    <name evidence="2" type="ORF">SDC9_53430</name>
</gene>
<reference evidence="2" key="1">
    <citation type="submission" date="2019-08" db="EMBL/GenBank/DDBJ databases">
        <authorList>
            <person name="Kucharzyk K."/>
            <person name="Murdoch R.W."/>
            <person name="Higgins S."/>
            <person name="Loffler F."/>
        </authorList>
    </citation>
    <scope>NUCLEOTIDE SEQUENCE</scope>
</reference>
<protein>
    <recommendedName>
        <fullName evidence="1">Putative auto-transporter adhesin head GIN domain-containing protein</fullName>
    </recommendedName>
</protein>
<dbReference type="InterPro" id="IPR021255">
    <property type="entry name" value="DUF2807"/>
</dbReference>
<evidence type="ECO:0000259" key="1">
    <source>
        <dbReference type="Pfam" id="PF10988"/>
    </source>
</evidence>
<evidence type="ECO:0000313" key="2">
    <source>
        <dbReference type="EMBL" id="MPM07124.1"/>
    </source>
</evidence>
<comment type="caution">
    <text evidence="2">The sequence shown here is derived from an EMBL/GenBank/DDBJ whole genome shotgun (WGS) entry which is preliminary data.</text>
</comment>